<gene>
    <name evidence="1" type="ORF">SAMN06265373_108119</name>
</gene>
<dbReference type="RefSeq" id="WP_283427419.1">
    <property type="nucleotide sequence ID" value="NZ_FXTY01000008.1"/>
</dbReference>
<keyword evidence="2" id="KW-1185">Reference proteome</keyword>
<proteinExistence type="predicted"/>
<evidence type="ECO:0008006" key="3">
    <source>
        <dbReference type="Google" id="ProtNLM"/>
    </source>
</evidence>
<dbReference type="EMBL" id="FXTY01000008">
    <property type="protein sequence ID" value="SMP32030.1"/>
    <property type="molecule type" value="Genomic_DNA"/>
</dbReference>
<protein>
    <recommendedName>
        <fullName evidence="3">HTH cro/C1-type domain-containing protein</fullName>
    </recommendedName>
</protein>
<reference evidence="1 2" key="1">
    <citation type="submission" date="2017-05" db="EMBL/GenBank/DDBJ databases">
        <authorList>
            <person name="Varghese N."/>
            <person name="Submissions S."/>
        </authorList>
    </citation>
    <scope>NUCLEOTIDE SEQUENCE [LARGE SCALE GENOMIC DNA]</scope>
    <source>
        <strain evidence="1 2">DSM 29734</strain>
    </source>
</reference>
<evidence type="ECO:0000313" key="1">
    <source>
        <dbReference type="EMBL" id="SMP32030.1"/>
    </source>
</evidence>
<sequence>MKGFRAALGDAISCSEEYKNDVYRFSEDAGLGRKTIYNILRDTRLDESKTGPGIFGMARAAALLNTTLDALTTERKLPKVETATKSIKPLATHTLETLISQVEADENRLSVDALLRTYAKSGGRIEAFVPWLDRCDQYHPPNARSKRLECKEVGQQSLAAITMRCADKDVLQEAVDTLEDRELADKWRRDYAKASKLGTLTTIENLSIQMPNQPVKVRMEFLRCLLHVEDAEGTKTILNFSLLIV</sequence>
<comment type="caution">
    <text evidence="1">The sequence shown here is derived from an EMBL/GenBank/DDBJ whole genome shotgun (WGS) entry which is preliminary data.</text>
</comment>
<dbReference type="Proteomes" id="UP001157961">
    <property type="component" value="Unassembled WGS sequence"/>
</dbReference>
<accession>A0ABY1PDH7</accession>
<evidence type="ECO:0000313" key="2">
    <source>
        <dbReference type="Proteomes" id="UP001157961"/>
    </source>
</evidence>
<organism evidence="1 2">
    <name type="scientific">Shimia sagamensis</name>
    <dbReference type="NCBI Taxonomy" id="1566352"/>
    <lineage>
        <taxon>Bacteria</taxon>
        <taxon>Pseudomonadati</taxon>
        <taxon>Pseudomonadota</taxon>
        <taxon>Alphaproteobacteria</taxon>
        <taxon>Rhodobacterales</taxon>
        <taxon>Roseobacteraceae</taxon>
    </lineage>
</organism>
<name>A0ABY1PDH7_9RHOB</name>